<evidence type="ECO:0000313" key="3">
    <source>
        <dbReference type="Proteomes" id="UP000658720"/>
    </source>
</evidence>
<keyword evidence="1" id="KW-1133">Transmembrane helix</keyword>
<dbReference type="Proteomes" id="UP000658720">
    <property type="component" value="Unassembled WGS sequence"/>
</dbReference>
<proteinExistence type="predicted"/>
<keyword evidence="1" id="KW-0472">Membrane</keyword>
<sequence>MQVLYQLSYSPESQYFIVLKVVPIVKLFAKIIIAPLSPVRVNGDRQGDIYPPGWD</sequence>
<dbReference type="RefSeq" id="WP_194019411.1">
    <property type="nucleotide sequence ID" value="NZ_JADEVV010000015.1"/>
</dbReference>
<gene>
    <name evidence="2" type="ORF">IQ217_07105</name>
</gene>
<reference evidence="2 3" key="1">
    <citation type="submission" date="2020-10" db="EMBL/GenBank/DDBJ databases">
        <authorList>
            <person name="Castelo-Branco R."/>
            <person name="Eusebio N."/>
            <person name="Adriana R."/>
            <person name="Vieira A."/>
            <person name="Brugerolle De Fraissinette N."/>
            <person name="Rezende De Castro R."/>
            <person name="Schneider M.P."/>
            <person name="Vasconcelos V."/>
            <person name="Leao P.N."/>
        </authorList>
    </citation>
    <scope>NUCLEOTIDE SEQUENCE [LARGE SCALE GENOMIC DNA]</scope>
    <source>
        <strain evidence="2 3">LEGE 00031</strain>
    </source>
</reference>
<evidence type="ECO:0000313" key="2">
    <source>
        <dbReference type="EMBL" id="MBE9253624.1"/>
    </source>
</evidence>
<name>A0ABR9VQK0_9SYNC</name>
<keyword evidence="3" id="KW-1185">Reference proteome</keyword>
<comment type="caution">
    <text evidence="2">The sequence shown here is derived from an EMBL/GenBank/DDBJ whole genome shotgun (WGS) entry which is preliminary data.</text>
</comment>
<accession>A0ABR9VQK0</accession>
<organism evidence="2 3">
    <name type="scientific">Synechocystis salina LEGE 00031</name>
    <dbReference type="NCBI Taxonomy" id="1828736"/>
    <lineage>
        <taxon>Bacteria</taxon>
        <taxon>Bacillati</taxon>
        <taxon>Cyanobacteriota</taxon>
        <taxon>Cyanophyceae</taxon>
        <taxon>Synechococcales</taxon>
        <taxon>Merismopediaceae</taxon>
        <taxon>Synechocystis</taxon>
    </lineage>
</organism>
<evidence type="ECO:0000256" key="1">
    <source>
        <dbReference type="SAM" id="Phobius"/>
    </source>
</evidence>
<keyword evidence="1" id="KW-0812">Transmembrane</keyword>
<protein>
    <submittedName>
        <fullName evidence="2">Uncharacterized protein</fullName>
    </submittedName>
</protein>
<dbReference type="EMBL" id="JADEVV010000015">
    <property type="protein sequence ID" value="MBE9253624.1"/>
    <property type="molecule type" value="Genomic_DNA"/>
</dbReference>
<feature type="transmembrane region" description="Helical" evidence="1">
    <location>
        <begin position="15"/>
        <end position="36"/>
    </location>
</feature>